<dbReference type="Proteomes" id="UP001159075">
    <property type="component" value="Unassembled WGS sequence"/>
</dbReference>
<accession>A0ABT6U9V7</accession>
<keyword evidence="2" id="KW-1185">Reference proteome</keyword>
<comment type="caution">
    <text evidence="1">The sequence shown here is derived from an EMBL/GenBank/DDBJ whole genome shotgun (WGS) entry which is preliminary data.</text>
</comment>
<dbReference type="PROSITE" id="PS51257">
    <property type="entry name" value="PROKAR_LIPOPROTEIN"/>
    <property type="match status" value="1"/>
</dbReference>
<organism evidence="1 2">
    <name type="scientific">Shewanella xiamenensis</name>
    <dbReference type="NCBI Taxonomy" id="332186"/>
    <lineage>
        <taxon>Bacteria</taxon>
        <taxon>Pseudomonadati</taxon>
        <taxon>Pseudomonadota</taxon>
        <taxon>Gammaproteobacteria</taxon>
        <taxon>Alteromonadales</taxon>
        <taxon>Shewanellaceae</taxon>
        <taxon>Shewanella</taxon>
    </lineage>
</organism>
<sequence length="170" mass="19841">MKIIHAFLLSFTLSAGGCSLSAHNQERLDEFPECEIETIRFNNRLSPEESNCITRGQMKARRDNEINERRLENLEYKKTREKIEADYKKETSEYLKSKQGEIDRVTCNNLIKQSLVNISYTRIESLSFSRSDGYLTCSSLVHYQAFHGMEARPITVIYNEKNKMMKVLSR</sequence>
<reference evidence="1 2" key="1">
    <citation type="submission" date="2022-09" db="EMBL/GenBank/DDBJ databases">
        <title>The outer-membrane cytochrome OmcA is essential for infection of Shewanella oneidensis by a zebrafish-associated bacteriophage.</title>
        <authorList>
            <person name="Grenfell A.W."/>
            <person name="Intile P."/>
            <person name="Mcfarlane J."/>
            <person name="Leung D."/>
            <person name="Abdalla K."/>
            <person name="Wold M."/>
            <person name="Kees E."/>
            <person name="Gralnick J."/>
        </authorList>
    </citation>
    <scope>NUCLEOTIDE SEQUENCE [LARGE SCALE GENOMIC DNA]</scope>
    <source>
        <strain evidence="1 2">NF-5</strain>
    </source>
</reference>
<evidence type="ECO:0000313" key="2">
    <source>
        <dbReference type="Proteomes" id="UP001159075"/>
    </source>
</evidence>
<protein>
    <recommendedName>
        <fullName evidence="3">Lipoprotein</fullName>
    </recommendedName>
</protein>
<gene>
    <name evidence="1" type="ORF">ODY93_04545</name>
</gene>
<proteinExistence type="predicted"/>
<name>A0ABT6U9V7_9GAMM</name>
<dbReference type="RefSeq" id="WP_172591031.1">
    <property type="nucleotide sequence ID" value="NZ_BLRF01000027.1"/>
</dbReference>
<evidence type="ECO:0000313" key="1">
    <source>
        <dbReference type="EMBL" id="MDI5830823.1"/>
    </source>
</evidence>
<evidence type="ECO:0008006" key="3">
    <source>
        <dbReference type="Google" id="ProtNLM"/>
    </source>
</evidence>
<dbReference type="EMBL" id="JAOTLW010000004">
    <property type="protein sequence ID" value="MDI5830823.1"/>
    <property type="molecule type" value="Genomic_DNA"/>
</dbReference>